<dbReference type="SMART" id="SM00116">
    <property type="entry name" value="CBS"/>
    <property type="match status" value="2"/>
</dbReference>
<dbReference type="Proteomes" id="UP000240490">
    <property type="component" value="Unassembled WGS sequence"/>
</dbReference>
<dbReference type="AlphaFoldDB" id="A0A2R6AW30"/>
<dbReference type="PANTHER" id="PTHR43080:SF2">
    <property type="entry name" value="CBS DOMAIN-CONTAINING PROTEIN"/>
    <property type="match status" value="1"/>
</dbReference>
<dbReference type="InterPro" id="IPR044065">
    <property type="entry name" value="ACP_MB"/>
</dbReference>
<evidence type="ECO:0000259" key="4">
    <source>
        <dbReference type="PROSITE" id="PS51901"/>
    </source>
</evidence>
<proteinExistence type="predicted"/>
<evidence type="ECO:0000259" key="3">
    <source>
        <dbReference type="PROSITE" id="PS51371"/>
    </source>
</evidence>
<accession>A0A2R6AW30</accession>
<protein>
    <recommendedName>
        <fullName evidence="7">CBS domain-containing protein</fullName>
    </recommendedName>
</protein>
<name>A0A2R6AW30_9ARCH</name>
<dbReference type="InterPro" id="IPR051257">
    <property type="entry name" value="Diverse_CBS-Domain"/>
</dbReference>
<keyword evidence="1 2" id="KW-0129">CBS domain</keyword>
<dbReference type="InterPro" id="IPR046342">
    <property type="entry name" value="CBS_dom_sf"/>
</dbReference>
<feature type="domain" description="CBS" evidence="3">
    <location>
        <begin position="15"/>
        <end position="71"/>
    </location>
</feature>
<dbReference type="EMBL" id="NEXJ01000077">
    <property type="protein sequence ID" value="PSN90584.1"/>
    <property type="molecule type" value="Genomic_DNA"/>
</dbReference>
<dbReference type="SUPFAM" id="SSF54631">
    <property type="entry name" value="CBS-domain pair"/>
    <property type="match status" value="1"/>
</dbReference>
<dbReference type="Gene3D" id="3.10.580.10">
    <property type="entry name" value="CBS-domain"/>
    <property type="match status" value="1"/>
</dbReference>
<gene>
    <name evidence="5" type="ORF">B9Q08_04445</name>
</gene>
<dbReference type="InterPro" id="IPR000644">
    <property type="entry name" value="CBS_dom"/>
</dbReference>
<dbReference type="Pfam" id="PF00571">
    <property type="entry name" value="CBS"/>
    <property type="match status" value="2"/>
</dbReference>
<sequence>MIESELPVVRVSEVMETDVATASPRSIVAEVARIMAEKRVGTVIVVDRNRPVGIVTERDLVTRVMARGRDPISTYVEEIMSRPLIWVRPTESVVDAIKVMNSKQIRHLAVLEGGKLVGVVTDRGILLNTPQLLELAEELLRVYTTEREGVMVETVSGYCDSCRNWSDRLVETEEGYLCEKCMAERAE</sequence>
<evidence type="ECO:0000256" key="1">
    <source>
        <dbReference type="ARBA" id="ARBA00023122"/>
    </source>
</evidence>
<evidence type="ECO:0008006" key="7">
    <source>
        <dbReference type="Google" id="ProtNLM"/>
    </source>
</evidence>
<reference evidence="5 6" key="1">
    <citation type="submission" date="2017-04" db="EMBL/GenBank/DDBJ databases">
        <title>Novel microbial lineages endemic to geothermal iron-oxide mats fill important gaps in the evolutionary history of Archaea.</title>
        <authorList>
            <person name="Jay Z.J."/>
            <person name="Beam J.P."/>
            <person name="Dlakic M."/>
            <person name="Rusch D.B."/>
            <person name="Kozubal M.A."/>
            <person name="Inskeep W.P."/>
        </authorList>
    </citation>
    <scope>NUCLEOTIDE SEQUENCE [LARGE SCALE GENOMIC DNA]</scope>
    <source>
        <strain evidence="5">ECH_B_SAG-M15</strain>
    </source>
</reference>
<dbReference type="PROSITE" id="PS51901">
    <property type="entry name" value="ACP_MB"/>
    <property type="match status" value="1"/>
</dbReference>
<feature type="domain" description="CBS" evidence="3">
    <location>
        <begin position="80"/>
        <end position="135"/>
    </location>
</feature>
<dbReference type="PROSITE" id="PS51371">
    <property type="entry name" value="CBS"/>
    <property type="match status" value="2"/>
</dbReference>
<evidence type="ECO:0000313" key="5">
    <source>
        <dbReference type="EMBL" id="PSN90584.1"/>
    </source>
</evidence>
<evidence type="ECO:0000313" key="6">
    <source>
        <dbReference type="Proteomes" id="UP000240490"/>
    </source>
</evidence>
<organism evidence="5 6">
    <name type="scientific">Candidatus Marsarchaeota G2 archaeon ECH_B_SAG-M15</name>
    <dbReference type="NCBI Taxonomy" id="1978162"/>
    <lineage>
        <taxon>Archaea</taxon>
        <taxon>Candidatus Marsarchaeota</taxon>
        <taxon>Candidatus Marsarchaeota group 2</taxon>
    </lineage>
</organism>
<dbReference type="PANTHER" id="PTHR43080">
    <property type="entry name" value="CBS DOMAIN-CONTAINING PROTEIN CBSX3, MITOCHONDRIAL"/>
    <property type="match status" value="1"/>
</dbReference>
<comment type="caution">
    <text evidence="5">The sequence shown here is derived from an EMBL/GenBank/DDBJ whole genome shotgun (WGS) entry which is preliminary data.</text>
</comment>
<feature type="domain" description="ACP-type MB" evidence="4">
    <location>
        <begin position="154"/>
        <end position="187"/>
    </location>
</feature>
<evidence type="ECO:0000256" key="2">
    <source>
        <dbReference type="PROSITE-ProRule" id="PRU00703"/>
    </source>
</evidence>